<protein>
    <recommendedName>
        <fullName evidence="4">RBR-type E3 ubiquitin transferase</fullName>
        <ecNumber evidence="4">2.3.2.31</ecNumber>
    </recommendedName>
</protein>
<dbReference type="UniPathway" id="UPA00143"/>
<evidence type="ECO:0000256" key="10">
    <source>
        <dbReference type="ARBA" id="ARBA00022833"/>
    </source>
</evidence>
<dbReference type="InterPro" id="IPR031127">
    <property type="entry name" value="E3_UB_ligase_RBR"/>
</dbReference>
<keyword evidence="9" id="KW-0833">Ubl conjugation pathway</keyword>
<feature type="domain" description="RING-type" evidence="11">
    <location>
        <begin position="1"/>
        <end position="186"/>
    </location>
</feature>
<dbReference type="InterPro" id="IPR002867">
    <property type="entry name" value="IBR_dom"/>
</dbReference>
<evidence type="ECO:0000256" key="8">
    <source>
        <dbReference type="ARBA" id="ARBA00022771"/>
    </source>
</evidence>
<dbReference type="EC" id="2.3.2.31" evidence="4"/>
<dbReference type="PROSITE" id="PS51873">
    <property type="entry name" value="TRIAD"/>
    <property type="match status" value="1"/>
</dbReference>
<dbReference type="SUPFAM" id="SSF57850">
    <property type="entry name" value="RING/U-box"/>
    <property type="match status" value="1"/>
</dbReference>
<evidence type="ECO:0000256" key="2">
    <source>
        <dbReference type="ARBA" id="ARBA00001947"/>
    </source>
</evidence>
<keyword evidence="8" id="KW-0863">Zinc-finger</keyword>
<dbReference type="InterPro" id="IPR044066">
    <property type="entry name" value="TRIAD_supradom"/>
</dbReference>
<organism evidence="12 13">
    <name type="scientific">Malus domestica</name>
    <name type="common">Apple</name>
    <name type="synonym">Pyrus malus</name>
    <dbReference type="NCBI Taxonomy" id="3750"/>
    <lineage>
        <taxon>Eukaryota</taxon>
        <taxon>Viridiplantae</taxon>
        <taxon>Streptophyta</taxon>
        <taxon>Embryophyta</taxon>
        <taxon>Tracheophyta</taxon>
        <taxon>Spermatophyta</taxon>
        <taxon>Magnoliopsida</taxon>
        <taxon>eudicotyledons</taxon>
        <taxon>Gunneridae</taxon>
        <taxon>Pentapetalae</taxon>
        <taxon>rosids</taxon>
        <taxon>fabids</taxon>
        <taxon>Rosales</taxon>
        <taxon>Rosaceae</taxon>
        <taxon>Amygdaloideae</taxon>
        <taxon>Maleae</taxon>
        <taxon>Malus</taxon>
    </lineage>
</organism>
<dbReference type="Pfam" id="PF01485">
    <property type="entry name" value="IBR"/>
    <property type="match status" value="1"/>
</dbReference>
<dbReference type="Gene3D" id="1.20.120.1750">
    <property type="match status" value="1"/>
</dbReference>
<dbReference type="Proteomes" id="UP000290289">
    <property type="component" value="Chromosome 15"/>
</dbReference>
<dbReference type="GO" id="GO:0016567">
    <property type="term" value="P:protein ubiquitination"/>
    <property type="evidence" value="ECO:0007669"/>
    <property type="project" value="UniProtKB-UniPathway"/>
</dbReference>
<evidence type="ECO:0000259" key="11">
    <source>
        <dbReference type="PROSITE" id="PS51873"/>
    </source>
</evidence>
<accession>A0A498HT81</accession>
<dbReference type="PANTHER" id="PTHR11685">
    <property type="entry name" value="RBR FAMILY RING FINGER AND IBR DOMAIN-CONTAINING"/>
    <property type="match status" value="1"/>
</dbReference>
<evidence type="ECO:0000256" key="6">
    <source>
        <dbReference type="ARBA" id="ARBA00022723"/>
    </source>
</evidence>
<dbReference type="GO" id="GO:0061630">
    <property type="term" value="F:ubiquitin protein ligase activity"/>
    <property type="evidence" value="ECO:0007669"/>
    <property type="project" value="UniProtKB-EC"/>
</dbReference>
<evidence type="ECO:0000256" key="5">
    <source>
        <dbReference type="ARBA" id="ARBA00022679"/>
    </source>
</evidence>
<evidence type="ECO:0000256" key="7">
    <source>
        <dbReference type="ARBA" id="ARBA00022737"/>
    </source>
</evidence>
<dbReference type="STRING" id="3750.A0A498HT81"/>
<reference evidence="12 13" key="1">
    <citation type="submission" date="2018-10" db="EMBL/GenBank/DDBJ databases">
        <title>A high-quality apple genome assembly.</title>
        <authorList>
            <person name="Hu J."/>
        </authorList>
    </citation>
    <scope>NUCLEOTIDE SEQUENCE [LARGE SCALE GENOMIC DNA]</scope>
    <source>
        <strain evidence="13">cv. HFTH1</strain>
        <tissue evidence="12">Young leaf</tissue>
    </source>
</reference>
<keyword evidence="13" id="KW-1185">Reference proteome</keyword>
<proteinExistence type="predicted"/>
<keyword evidence="7" id="KW-0677">Repeat</keyword>
<comment type="cofactor">
    <cofactor evidence="2">
        <name>Zn(2+)</name>
        <dbReference type="ChEBI" id="CHEBI:29105"/>
    </cofactor>
</comment>
<evidence type="ECO:0000256" key="4">
    <source>
        <dbReference type="ARBA" id="ARBA00012251"/>
    </source>
</evidence>
<sequence length="186" mass="20711">MACWAAYVSVSIGKDGVGCLSLKCPHLRCGAAVGEDLVLSVSVTKGNGDADKAKYSRYLLRFYVDDSNGKRKWCPAPGCNCAVDFIGGYGTCDVSCLCSYRFCSNYNEEGLSPVNCDIVAKWMMLKNKDELENIECIDNIDWITENTQPRPKCERNIKKDRGCNQVSRARFRKEAGRPQNSSGWIH</sequence>
<evidence type="ECO:0000256" key="3">
    <source>
        <dbReference type="ARBA" id="ARBA00004906"/>
    </source>
</evidence>
<dbReference type="SMART" id="SM00647">
    <property type="entry name" value="IBR"/>
    <property type="match status" value="1"/>
</dbReference>
<evidence type="ECO:0000256" key="1">
    <source>
        <dbReference type="ARBA" id="ARBA00001798"/>
    </source>
</evidence>
<keyword evidence="6" id="KW-0479">Metal-binding</keyword>
<evidence type="ECO:0000256" key="9">
    <source>
        <dbReference type="ARBA" id="ARBA00022786"/>
    </source>
</evidence>
<keyword evidence="10" id="KW-0862">Zinc</keyword>
<dbReference type="GO" id="GO:0008270">
    <property type="term" value="F:zinc ion binding"/>
    <property type="evidence" value="ECO:0007669"/>
    <property type="project" value="UniProtKB-KW"/>
</dbReference>
<name>A0A498HT81_MALDO</name>
<comment type="pathway">
    <text evidence="3">Protein modification; protein ubiquitination.</text>
</comment>
<dbReference type="EMBL" id="RDQH01000341">
    <property type="protein sequence ID" value="RXH72775.1"/>
    <property type="molecule type" value="Genomic_DNA"/>
</dbReference>
<evidence type="ECO:0000313" key="12">
    <source>
        <dbReference type="EMBL" id="RXH72775.1"/>
    </source>
</evidence>
<comment type="caution">
    <text evidence="12">The sequence shown here is derived from an EMBL/GenBank/DDBJ whole genome shotgun (WGS) entry which is preliminary data.</text>
</comment>
<comment type="catalytic activity">
    <reaction evidence="1">
        <text>[E2 ubiquitin-conjugating enzyme]-S-ubiquitinyl-L-cysteine + [acceptor protein]-L-lysine = [E2 ubiquitin-conjugating enzyme]-L-cysteine + [acceptor protein]-N(6)-ubiquitinyl-L-lysine.</text>
        <dbReference type="EC" id="2.3.2.31"/>
    </reaction>
</comment>
<gene>
    <name evidence="12" type="ORF">DVH24_012459</name>
</gene>
<dbReference type="AlphaFoldDB" id="A0A498HT81"/>
<evidence type="ECO:0000313" key="13">
    <source>
        <dbReference type="Proteomes" id="UP000290289"/>
    </source>
</evidence>
<keyword evidence="5" id="KW-0808">Transferase</keyword>